<dbReference type="InParanoid" id="A0A067QYU0"/>
<dbReference type="EMBL" id="KK868982">
    <property type="protein sequence ID" value="KDR15501.1"/>
    <property type="molecule type" value="Genomic_DNA"/>
</dbReference>
<proteinExistence type="predicted"/>
<evidence type="ECO:0000313" key="2">
    <source>
        <dbReference type="Proteomes" id="UP000027135"/>
    </source>
</evidence>
<gene>
    <name evidence="1" type="ORF">L798_10819</name>
</gene>
<organism evidence="1 2">
    <name type="scientific">Zootermopsis nevadensis</name>
    <name type="common">Dampwood termite</name>
    <dbReference type="NCBI Taxonomy" id="136037"/>
    <lineage>
        <taxon>Eukaryota</taxon>
        <taxon>Metazoa</taxon>
        <taxon>Ecdysozoa</taxon>
        <taxon>Arthropoda</taxon>
        <taxon>Hexapoda</taxon>
        <taxon>Insecta</taxon>
        <taxon>Pterygota</taxon>
        <taxon>Neoptera</taxon>
        <taxon>Polyneoptera</taxon>
        <taxon>Dictyoptera</taxon>
        <taxon>Blattodea</taxon>
        <taxon>Blattoidea</taxon>
        <taxon>Termitoidae</taxon>
        <taxon>Termopsidae</taxon>
        <taxon>Zootermopsis</taxon>
    </lineage>
</organism>
<reference evidence="1 2" key="1">
    <citation type="journal article" date="2014" name="Nat. Commun.">
        <title>Molecular traces of alternative social organization in a termite genome.</title>
        <authorList>
            <person name="Terrapon N."/>
            <person name="Li C."/>
            <person name="Robertson H.M."/>
            <person name="Ji L."/>
            <person name="Meng X."/>
            <person name="Booth W."/>
            <person name="Chen Z."/>
            <person name="Childers C.P."/>
            <person name="Glastad K.M."/>
            <person name="Gokhale K."/>
            <person name="Gowin J."/>
            <person name="Gronenberg W."/>
            <person name="Hermansen R.A."/>
            <person name="Hu H."/>
            <person name="Hunt B.G."/>
            <person name="Huylmans A.K."/>
            <person name="Khalil S.M."/>
            <person name="Mitchell R.D."/>
            <person name="Munoz-Torres M.C."/>
            <person name="Mustard J.A."/>
            <person name="Pan H."/>
            <person name="Reese J.T."/>
            <person name="Scharf M.E."/>
            <person name="Sun F."/>
            <person name="Vogel H."/>
            <person name="Xiao J."/>
            <person name="Yang W."/>
            <person name="Yang Z."/>
            <person name="Yang Z."/>
            <person name="Zhou J."/>
            <person name="Zhu J."/>
            <person name="Brent C.S."/>
            <person name="Elsik C.G."/>
            <person name="Goodisman M.A."/>
            <person name="Liberles D.A."/>
            <person name="Roe R.M."/>
            <person name="Vargo E.L."/>
            <person name="Vilcinskas A."/>
            <person name="Wang J."/>
            <person name="Bornberg-Bauer E."/>
            <person name="Korb J."/>
            <person name="Zhang G."/>
            <person name="Liebig J."/>
        </authorList>
    </citation>
    <scope>NUCLEOTIDE SEQUENCE [LARGE SCALE GENOMIC DNA]</scope>
    <source>
        <tissue evidence="1">Whole organism</tissue>
    </source>
</reference>
<dbReference type="AlphaFoldDB" id="A0A067QYU0"/>
<accession>A0A067QYU0</accession>
<evidence type="ECO:0000313" key="1">
    <source>
        <dbReference type="EMBL" id="KDR15501.1"/>
    </source>
</evidence>
<sequence>MPQTWIQRLTMEQAIQMAEQLNVPAGDSLEEIRARLMDKWAEIETILPSCSDVEVKLEKVTPVSAAANSLVDTAPVQVNSDAAVGKMRSRVVSDLVKNVPLLLNTDHEDILKFLIQLKEVHDLKLASDFEFL</sequence>
<dbReference type="Proteomes" id="UP000027135">
    <property type="component" value="Unassembled WGS sequence"/>
</dbReference>
<protein>
    <submittedName>
        <fullName evidence="1">Uncharacterized protein</fullName>
    </submittedName>
</protein>
<keyword evidence="2" id="KW-1185">Reference proteome</keyword>
<name>A0A067QYU0_ZOONE</name>